<dbReference type="Proteomes" id="UP000198575">
    <property type="component" value="Unassembled WGS sequence"/>
</dbReference>
<dbReference type="GO" id="GO:0009289">
    <property type="term" value="C:pilus"/>
    <property type="evidence" value="ECO:0007669"/>
    <property type="project" value="InterPro"/>
</dbReference>
<evidence type="ECO:0000256" key="6">
    <source>
        <dbReference type="ARBA" id="ARBA00023136"/>
    </source>
</evidence>
<evidence type="ECO:0000259" key="8">
    <source>
        <dbReference type="Pfam" id="PF06271"/>
    </source>
</evidence>
<keyword evidence="5 7" id="KW-1133">Transmembrane helix</keyword>
<evidence type="ECO:0000313" key="9">
    <source>
        <dbReference type="EMBL" id="SFN52918.1"/>
    </source>
</evidence>
<comment type="similarity">
    <text evidence="2">Belongs to the N-Me-Phe pilin family.</text>
</comment>
<accession>A0A1I4ZRX7</accession>
<dbReference type="InterPro" id="IPR045584">
    <property type="entry name" value="Pilin-like"/>
</dbReference>
<dbReference type="RefSeq" id="WP_092409690.1">
    <property type="nucleotide sequence ID" value="NZ_FOVF01000028.1"/>
</dbReference>
<protein>
    <submittedName>
        <fullName evidence="9">Uncharacterized membrane protein YckC, RDD family</fullName>
    </submittedName>
</protein>
<keyword evidence="3" id="KW-1003">Cell membrane</keyword>
<dbReference type="Pfam" id="PF06271">
    <property type="entry name" value="RDD"/>
    <property type="match status" value="1"/>
</dbReference>
<dbReference type="InterPro" id="IPR010432">
    <property type="entry name" value="RDD"/>
</dbReference>
<dbReference type="AlphaFoldDB" id="A0A1I4ZRX7"/>
<evidence type="ECO:0000256" key="1">
    <source>
        <dbReference type="ARBA" id="ARBA00004651"/>
    </source>
</evidence>
<evidence type="ECO:0000256" key="3">
    <source>
        <dbReference type="ARBA" id="ARBA00022475"/>
    </source>
</evidence>
<dbReference type="GO" id="GO:0005886">
    <property type="term" value="C:plasma membrane"/>
    <property type="evidence" value="ECO:0007669"/>
    <property type="project" value="UniProtKB-SubCell"/>
</dbReference>
<dbReference type="GO" id="GO:0007155">
    <property type="term" value="P:cell adhesion"/>
    <property type="evidence" value="ECO:0007669"/>
    <property type="project" value="InterPro"/>
</dbReference>
<dbReference type="PANTHER" id="PTHR36115:SF9">
    <property type="entry name" value="LMO1584 PROTEIN"/>
    <property type="match status" value="1"/>
</dbReference>
<evidence type="ECO:0000256" key="2">
    <source>
        <dbReference type="ARBA" id="ARBA00005233"/>
    </source>
</evidence>
<keyword evidence="6 7" id="KW-0472">Membrane</keyword>
<dbReference type="Pfam" id="PF00114">
    <property type="entry name" value="Pilin"/>
    <property type="match status" value="1"/>
</dbReference>
<name>A0A1I4ZRX7_9GAMM</name>
<organism evidence="9 10">
    <name type="scientific">Dokdonella immobilis</name>
    <dbReference type="NCBI Taxonomy" id="578942"/>
    <lineage>
        <taxon>Bacteria</taxon>
        <taxon>Pseudomonadati</taxon>
        <taxon>Pseudomonadota</taxon>
        <taxon>Gammaproteobacteria</taxon>
        <taxon>Lysobacterales</taxon>
        <taxon>Rhodanobacteraceae</taxon>
        <taxon>Dokdonella</taxon>
    </lineage>
</organism>
<dbReference type="PANTHER" id="PTHR36115">
    <property type="entry name" value="PROLINE-RICH ANTIGEN HOMOLOG-RELATED"/>
    <property type="match status" value="1"/>
</dbReference>
<comment type="subcellular location">
    <subcellularLocation>
        <location evidence="1">Cell membrane</location>
        <topology evidence="1">Multi-pass membrane protein</topology>
    </subcellularLocation>
</comment>
<dbReference type="OrthoDB" id="9793824at2"/>
<dbReference type="InterPro" id="IPR001082">
    <property type="entry name" value="Pilin"/>
</dbReference>
<evidence type="ECO:0000256" key="4">
    <source>
        <dbReference type="ARBA" id="ARBA00022692"/>
    </source>
</evidence>
<feature type="domain" description="RDD" evidence="8">
    <location>
        <begin position="187"/>
        <end position="298"/>
    </location>
</feature>
<evidence type="ECO:0000256" key="5">
    <source>
        <dbReference type="ARBA" id="ARBA00022989"/>
    </source>
</evidence>
<keyword evidence="10" id="KW-1185">Reference proteome</keyword>
<feature type="transmembrane region" description="Helical" evidence="7">
    <location>
        <begin position="322"/>
        <end position="348"/>
    </location>
</feature>
<evidence type="ECO:0000313" key="10">
    <source>
        <dbReference type="Proteomes" id="UP000198575"/>
    </source>
</evidence>
<dbReference type="InterPro" id="IPR051791">
    <property type="entry name" value="Pra-immunoreactive"/>
</dbReference>
<feature type="transmembrane region" description="Helical" evidence="7">
    <location>
        <begin position="201"/>
        <end position="223"/>
    </location>
</feature>
<dbReference type="SUPFAM" id="SSF54523">
    <property type="entry name" value="Pili subunits"/>
    <property type="match status" value="1"/>
</dbReference>
<evidence type="ECO:0000256" key="7">
    <source>
        <dbReference type="SAM" id="Phobius"/>
    </source>
</evidence>
<keyword evidence="4 7" id="KW-0812">Transmembrane</keyword>
<dbReference type="STRING" id="578942.SAMN05216289_12827"/>
<dbReference type="EMBL" id="FOVF01000028">
    <property type="protein sequence ID" value="SFN52918.1"/>
    <property type="molecule type" value="Genomic_DNA"/>
</dbReference>
<dbReference type="Gene3D" id="3.30.700.10">
    <property type="entry name" value="Glycoprotein, Type 4 Pilin"/>
    <property type="match status" value="1"/>
</dbReference>
<sequence length="452" mass="48145">MENRKHALVLTGELLPGFEAAGTWPEIAKYFRIDDARLKSDVLARVPMTIKESDDLGDLEKRRASLTGLGAASEIHVLGGKSCFALVDNVPRGPLPRSYIEQRVRSGAWPANTRVAAVGSTDWRPLDAEPVSAATPIPAPAAMPGPAQDDAMDEADTVAAKIARVADSVAGRLNVPRVLPAGAAIHAGFWRRCAAYLIDGLILFVPGLVLMLIPILGIILYFVGRWLYFAMMESSESQATLGKRAMGLIVTDGKGQRLGFGQASGRYFAGAVSYVTFYIGYALAGWTQRKQALHDLIADTCVVFDTVRPGEELPTVRPPMPWYGWAANCLLLAIFPIAILAAIAIPAYNDYLVRAKTATAMIEIPSAKAEVIAALAAGGGCPGEVRESSDAMVESISFSGTAPNCVITLTFASDSDVPASVRAQAVELAYAEDGTWTCSSPIASKYLPAECR</sequence>
<gene>
    <name evidence="9" type="ORF">SAMN05216289_12827</name>
</gene>
<proteinExistence type="inferred from homology"/>
<feature type="transmembrane region" description="Helical" evidence="7">
    <location>
        <begin position="267"/>
        <end position="286"/>
    </location>
</feature>
<reference evidence="9 10" key="1">
    <citation type="submission" date="2016-10" db="EMBL/GenBank/DDBJ databases">
        <authorList>
            <person name="de Groot N.N."/>
        </authorList>
    </citation>
    <scope>NUCLEOTIDE SEQUENCE [LARGE SCALE GENOMIC DNA]</scope>
    <source>
        <strain evidence="9 10">CGMCC 1.7659</strain>
    </source>
</reference>